<evidence type="ECO:0000256" key="3">
    <source>
        <dbReference type="ARBA" id="ARBA00022723"/>
    </source>
</evidence>
<dbReference type="PANTHER" id="PTHR23426:SF65">
    <property type="entry name" value="FERREDOXIN-2, MITOCHONDRIAL"/>
    <property type="match status" value="1"/>
</dbReference>
<dbReference type="InterPro" id="IPR012675">
    <property type="entry name" value="Beta-grasp_dom_sf"/>
</dbReference>
<dbReference type="SUPFAM" id="SSF54292">
    <property type="entry name" value="2Fe-2S ferredoxin-like"/>
    <property type="match status" value="1"/>
</dbReference>
<dbReference type="EMBL" id="JBFRYA010000024">
    <property type="protein sequence ID" value="MEX1670905.1"/>
    <property type="molecule type" value="Genomic_DNA"/>
</dbReference>
<dbReference type="PROSITE" id="PS51085">
    <property type="entry name" value="2FE2S_FER_2"/>
    <property type="match status" value="1"/>
</dbReference>
<comment type="caution">
    <text evidence="8">The sequence shown here is derived from an EMBL/GenBank/DDBJ whole genome shotgun (WGS) entry which is preliminary data.</text>
</comment>
<dbReference type="CDD" id="cd00207">
    <property type="entry name" value="fer2"/>
    <property type="match status" value="1"/>
</dbReference>
<reference evidence="8 9" key="1">
    <citation type="journal article" date="2011" name="Int. J. Syst. Evol. Microbiol.">
        <title>Zhongshania antarctica gen. nov., sp. nov. and Zhongshania guokunii sp. nov., gammaproteobacteria respectively isolated from coastal attached (fast) ice and surface seawater of the Antarctic.</title>
        <authorList>
            <person name="Li H.J."/>
            <person name="Zhang X.Y."/>
            <person name="Chen C.X."/>
            <person name="Zhang Y.J."/>
            <person name="Gao Z.M."/>
            <person name="Yu Y."/>
            <person name="Chen X.L."/>
            <person name="Chen B."/>
            <person name="Zhang Y.Z."/>
        </authorList>
    </citation>
    <scope>NUCLEOTIDE SEQUENCE [LARGE SCALE GENOMIC DNA]</scope>
    <source>
        <strain evidence="8 9">ZS6-22T</strain>
    </source>
</reference>
<accession>A0ABV3UAC4</accession>
<keyword evidence="3" id="KW-0479">Metal-binding</keyword>
<dbReference type="Proteomes" id="UP001557485">
    <property type="component" value="Unassembled WGS sequence"/>
</dbReference>
<dbReference type="InterPro" id="IPR001055">
    <property type="entry name" value="Adrenodoxin-like"/>
</dbReference>
<evidence type="ECO:0000256" key="1">
    <source>
        <dbReference type="ARBA" id="ARBA00010914"/>
    </source>
</evidence>
<dbReference type="InterPro" id="IPR036010">
    <property type="entry name" value="2Fe-2S_ferredoxin-like_sf"/>
</dbReference>
<dbReference type="PANTHER" id="PTHR23426">
    <property type="entry name" value="FERREDOXIN/ADRENODOXIN"/>
    <property type="match status" value="1"/>
</dbReference>
<evidence type="ECO:0000256" key="4">
    <source>
        <dbReference type="ARBA" id="ARBA00023004"/>
    </source>
</evidence>
<organism evidence="8 9">
    <name type="scientific">Zhongshania guokunii</name>
    <dbReference type="NCBI Taxonomy" id="641783"/>
    <lineage>
        <taxon>Bacteria</taxon>
        <taxon>Pseudomonadati</taxon>
        <taxon>Pseudomonadota</taxon>
        <taxon>Gammaproteobacteria</taxon>
        <taxon>Cellvibrionales</taxon>
        <taxon>Spongiibacteraceae</taxon>
        <taxon>Zhongshania</taxon>
    </lineage>
</organism>
<sequence length="103" mass="10998">MTKIVFEDADGNRQAAEVDAGTSVMQAAMDSSVAGILADCGGGCSCATCHCFVTRGVFPDPDEIESQMLECVLEPEVSSRLSCQLIVREDMDGLVIKLPRNQI</sequence>
<dbReference type="RefSeq" id="WP_368383176.1">
    <property type="nucleotide sequence ID" value="NZ_JBFRYA010000024.1"/>
</dbReference>
<evidence type="ECO:0000313" key="9">
    <source>
        <dbReference type="Proteomes" id="UP001557485"/>
    </source>
</evidence>
<evidence type="ECO:0000256" key="2">
    <source>
        <dbReference type="ARBA" id="ARBA00022714"/>
    </source>
</evidence>
<comment type="cofactor">
    <cofactor evidence="6">
        <name>[2Fe-2S] cluster</name>
        <dbReference type="ChEBI" id="CHEBI:190135"/>
    </cofactor>
</comment>
<keyword evidence="4" id="KW-0408">Iron</keyword>
<keyword evidence="5" id="KW-0411">Iron-sulfur</keyword>
<dbReference type="Pfam" id="PF00111">
    <property type="entry name" value="Fer2"/>
    <property type="match status" value="1"/>
</dbReference>
<evidence type="ECO:0000256" key="5">
    <source>
        <dbReference type="ARBA" id="ARBA00023014"/>
    </source>
</evidence>
<gene>
    <name evidence="8" type="ORF">AB4876_18495</name>
</gene>
<proteinExistence type="inferred from homology"/>
<keyword evidence="2" id="KW-0001">2Fe-2S</keyword>
<protein>
    <submittedName>
        <fullName evidence="8">2Fe-2S iron-sulfur cluster-binding protein</fullName>
    </submittedName>
</protein>
<dbReference type="Gene3D" id="3.10.20.30">
    <property type="match status" value="1"/>
</dbReference>
<evidence type="ECO:0000256" key="6">
    <source>
        <dbReference type="ARBA" id="ARBA00034078"/>
    </source>
</evidence>
<comment type="similarity">
    <text evidence="1">Belongs to the adrenodoxin/putidaredoxin family.</text>
</comment>
<evidence type="ECO:0000313" key="8">
    <source>
        <dbReference type="EMBL" id="MEX1670905.1"/>
    </source>
</evidence>
<feature type="domain" description="2Fe-2S ferredoxin-type" evidence="7">
    <location>
        <begin position="2"/>
        <end position="102"/>
    </location>
</feature>
<evidence type="ECO:0000259" key="7">
    <source>
        <dbReference type="PROSITE" id="PS51085"/>
    </source>
</evidence>
<keyword evidence="9" id="KW-1185">Reference proteome</keyword>
<name>A0ABV3UAC4_9GAMM</name>
<dbReference type="InterPro" id="IPR001041">
    <property type="entry name" value="2Fe-2S_ferredoxin-type"/>
</dbReference>